<dbReference type="Gene3D" id="3.80.10.10">
    <property type="entry name" value="Ribonuclease Inhibitor"/>
    <property type="match status" value="1"/>
</dbReference>
<dbReference type="AlphaFoldDB" id="A0A0P1L2F6"/>
<evidence type="ECO:0000313" key="4">
    <source>
        <dbReference type="Proteomes" id="UP000236544"/>
    </source>
</evidence>
<dbReference type="InterPro" id="IPR032675">
    <property type="entry name" value="LRR_dom_sf"/>
</dbReference>
<dbReference type="InterPro" id="IPR006553">
    <property type="entry name" value="Leu-rich_rpt_Cys-con_subtyp"/>
</dbReference>
<dbReference type="SMART" id="SM00367">
    <property type="entry name" value="LRR_CC"/>
    <property type="match status" value="4"/>
</dbReference>
<dbReference type="GO" id="GO:0019005">
    <property type="term" value="C:SCF ubiquitin ligase complex"/>
    <property type="evidence" value="ECO:0007669"/>
    <property type="project" value="TreeGrafter"/>
</dbReference>
<dbReference type="InterPro" id="IPR057207">
    <property type="entry name" value="FBXL15_LRR"/>
</dbReference>
<accession>A0A0P1L2F6</accession>
<feature type="region of interest" description="Disordered" evidence="1">
    <location>
        <begin position="1"/>
        <end position="35"/>
    </location>
</feature>
<keyword evidence="4" id="KW-1185">Reference proteome</keyword>
<dbReference type="PANTHER" id="PTHR13318">
    <property type="entry name" value="PARTNER OF PAIRED, ISOFORM B-RELATED"/>
    <property type="match status" value="1"/>
</dbReference>
<proteinExistence type="predicted"/>
<dbReference type="EMBL" id="LN890574">
    <property type="protein sequence ID" value="CUS24433.1"/>
    <property type="molecule type" value="Genomic_DNA"/>
</dbReference>
<dbReference type="OrthoDB" id="550575at2759"/>
<evidence type="ECO:0000259" key="2">
    <source>
        <dbReference type="Pfam" id="PF25372"/>
    </source>
</evidence>
<dbReference type="CDD" id="cd09293">
    <property type="entry name" value="AMN1"/>
    <property type="match status" value="1"/>
</dbReference>
<dbReference type="Proteomes" id="UP000236544">
    <property type="component" value="Unassembled WGS sequence"/>
</dbReference>
<protein>
    <submittedName>
        <fullName evidence="3">LAQU0S16e01596g1_1</fullName>
    </submittedName>
</protein>
<reference evidence="4" key="1">
    <citation type="submission" date="2015-10" db="EMBL/GenBank/DDBJ databases">
        <authorList>
            <person name="Devillers H."/>
        </authorList>
    </citation>
    <scope>NUCLEOTIDE SEQUENCE [LARGE SCALE GENOMIC DNA]</scope>
</reference>
<feature type="region of interest" description="Disordered" evidence="1">
    <location>
        <begin position="47"/>
        <end position="76"/>
    </location>
</feature>
<evidence type="ECO:0000313" key="3">
    <source>
        <dbReference type="EMBL" id="CUS24433.1"/>
    </source>
</evidence>
<dbReference type="GO" id="GO:0031146">
    <property type="term" value="P:SCF-dependent proteasomal ubiquitin-dependent protein catabolic process"/>
    <property type="evidence" value="ECO:0007669"/>
    <property type="project" value="TreeGrafter"/>
</dbReference>
<name>A0A0P1L2F6_9SACH</name>
<dbReference type="SUPFAM" id="SSF52047">
    <property type="entry name" value="RNI-like"/>
    <property type="match status" value="1"/>
</dbReference>
<gene>
    <name evidence="3" type="ORF">LAQU0_S16e01596g</name>
</gene>
<dbReference type="PANTHER" id="PTHR13318:SF105">
    <property type="entry name" value="F-BOX_LRR-REPEAT PROTEIN 3"/>
    <property type="match status" value="1"/>
</dbReference>
<dbReference type="Pfam" id="PF25372">
    <property type="entry name" value="DUF7885"/>
    <property type="match status" value="1"/>
</dbReference>
<feature type="domain" description="F-box/LRR-repeat protein 15-like leucin rich repeat" evidence="2">
    <location>
        <begin position="270"/>
        <end position="404"/>
    </location>
</feature>
<evidence type="ECO:0000256" key="1">
    <source>
        <dbReference type="SAM" id="MobiDB-lite"/>
    </source>
</evidence>
<organism evidence="3 4">
    <name type="scientific">Lachancea quebecensis</name>
    <dbReference type="NCBI Taxonomy" id="1654605"/>
    <lineage>
        <taxon>Eukaryota</taxon>
        <taxon>Fungi</taxon>
        <taxon>Dikarya</taxon>
        <taxon>Ascomycota</taxon>
        <taxon>Saccharomycotina</taxon>
        <taxon>Saccharomycetes</taxon>
        <taxon>Saccharomycetales</taxon>
        <taxon>Saccharomycetaceae</taxon>
        <taxon>Lachancea</taxon>
    </lineage>
</organism>
<feature type="compositionally biased region" description="Polar residues" evidence="1">
    <location>
        <begin position="1"/>
        <end position="12"/>
    </location>
</feature>
<sequence>MLTPAPSRNGSFKRQRDSESPAAAPAPPAKKPTAACGACGECEVCEGPREDARDPPPSILGDLTPLATPTKPGARRVPRLESHFSDLKLWAPSRGALPRREHAIFRTPEVVDRILRFVDAARAIPREKPRHRRKPQSLSHALLMYDGDQAKAVQAWHEASVAARSRSAPALQEPGLAPCLQVNKLWHAVALAIITENLAFADHRRFRQLAACPRQQRARFSRPSSFVLHKLSRLTQDELDAVAPLVASEKLRWLELYICPKVLPPVPVFQHSRNIEKLVLPGNRLLTNEFIMKIAPHLGKLRVLDLRACDQITDGAVLSITSNCPFLEVCNLGRHRNGAAITSVSLVALARNTCIDTVGAAGCHVTDAGVWELAMHRGAHIRRLSLNNCRLLTNNSVPALLSMNYFPQLSVLEIRDVKHITNLRPIVAYTSGKRALGFPVLVEGGERIDLLIKEEEWRMERERSARVLAALSEWVNEEDPQD</sequence>